<evidence type="ECO:0000313" key="1">
    <source>
        <dbReference type="EMBL" id="GLR55256.1"/>
    </source>
</evidence>
<accession>A0ABQ5ZVZ3</accession>
<dbReference type="EMBL" id="BSOP01000073">
    <property type="protein sequence ID" value="GLR55256.1"/>
    <property type="molecule type" value="Genomic_DNA"/>
</dbReference>
<comment type="caution">
    <text evidence="1">The sequence shown here is derived from an EMBL/GenBank/DDBJ whole genome shotgun (WGS) entry which is preliminary data.</text>
</comment>
<proteinExistence type="predicted"/>
<dbReference type="RefSeq" id="WP_244769272.1">
    <property type="nucleotide sequence ID" value="NZ_BSOP01000073.1"/>
</dbReference>
<sequence>MTKLPKSQRSSARRVDVMVRAANPHVQTEIYEVDPHYHVIFALAEQLSETEYKREFDNRVTPASMRIEFSNHRPSGAELVPAISDDNLIFDFEGLILTGQDFEMALQAIFPDAPSLTGSEIRDDGVLEFWFEAEMPEPLRGRVYDFLDRHIDLRRIELRVEKNMAHQRHRIREIY</sequence>
<evidence type="ECO:0000313" key="2">
    <source>
        <dbReference type="Proteomes" id="UP001156702"/>
    </source>
</evidence>
<reference evidence="2" key="1">
    <citation type="journal article" date="2019" name="Int. J. Syst. Evol. Microbiol.">
        <title>The Global Catalogue of Microorganisms (GCM) 10K type strain sequencing project: providing services to taxonomists for standard genome sequencing and annotation.</title>
        <authorList>
            <consortium name="The Broad Institute Genomics Platform"/>
            <consortium name="The Broad Institute Genome Sequencing Center for Infectious Disease"/>
            <person name="Wu L."/>
            <person name="Ma J."/>
        </authorList>
    </citation>
    <scope>NUCLEOTIDE SEQUENCE [LARGE SCALE GENOMIC DNA]</scope>
    <source>
        <strain evidence="2">NBRC 102122</strain>
    </source>
</reference>
<dbReference type="Proteomes" id="UP001156702">
    <property type="component" value="Unassembled WGS sequence"/>
</dbReference>
<organism evidence="1 2">
    <name type="scientific">Shinella yambaruensis</name>
    <dbReference type="NCBI Taxonomy" id="415996"/>
    <lineage>
        <taxon>Bacteria</taxon>
        <taxon>Pseudomonadati</taxon>
        <taxon>Pseudomonadota</taxon>
        <taxon>Alphaproteobacteria</taxon>
        <taxon>Hyphomicrobiales</taxon>
        <taxon>Rhizobiaceae</taxon>
        <taxon>Shinella</taxon>
    </lineage>
</organism>
<keyword evidence="2" id="KW-1185">Reference proteome</keyword>
<name>A0ABQ5ZVZ3_9HYPH</name>
<gene>
    <name evidence="1" type="ORF">GCM10007923_64790</name>
</gene>
<protein>
    <submittedName>
        <fullName evidence="1">Uncharacterized protein</fullName>
    </submittedName>
</protein>